<name>A0ABU4JGX3_9FLAO</name>
<dbReference type="PANTHER" id="PTHR23074">
    <property type="entry name" value="AAA DOMAIN-CONTAINING"/>
    <property type="match status" value="1"/>
</dbReference>
<dbReference type="GO" id="GO:0005524">
    <property type="term" value="F:ATP binding"/>
    <property type="evidence" value="ECO:0007669"/>
    <property type="project" value="UniProtKB-KW"/>
</dbReference>
<comment type="caution">
    <text evidence="2">The sequence shown here is derived from an EMBL/GenBank/DDBJ whole genome shotgun (WGS) entry which is preliminary data.</text>
</comment>
<evidence type="ECO:0000259" key="1">
    <source>
        <dbReference type="SMART" id="SM00382"/>
    </source>
</evidence>
<dbReference type="CDD" id="cd19481">
    <property type="entry name" value="RecA-like_protease"/>
    <property type="match status" value="1"/>
</dbReference>
<dbReference type="SUPFAM" id="SSF52540">
    <property type="entry name" value="P-loop containing nucleoside triphosphate hydrolases"/>
    <property type="match status" value="2"/>
</dbReference>
<dbReference type="Pfam" id="PF00004">
    <property type="entry name" value="AAA"/>
    <property type="match status" value="1"/>
</dbReference>
<dbReference type="Gene3D" id="3.40.50.300">
    <property type="entry name" value="P-loop containing nucleotide triphosphate hydrolases"/>
    <property type="match status" value="1"/>
</dbReference>
<dbReference type="InterPro" id="IPR050304">
    <property type="entry name" value="MT-severing_AAA_ATPase"/>
</dbReference>
<keyword evidence="3" id="KW-1185">Reference proteome</keyword>
<dbReference type="EMBL" id="JAMXLT020000012">
    <property type="protein sequence ID" value="MDW8548874.1"/>
    <property type="molecule type" value="Genomic_DNA"/>
</dbReference>
<dbReference type="PANTHER" id="PTHR23074:SF83">
    <property type="entry name" value="VACUOLAR PROTEIN SORTING-ASSOCIATED PROTEIN 4A"/>
    <property type="match status" value="1"/>
</dbReference>
<evidence type="ECO:0000313" key="2">
    <source>
        <dbReference type="EMBL" id="MDW8548874.1"/>
    </source>
</evidence>
<organism evidence="2 3">
    <name type="scientific">Epilithonimonas ginsengisoli</name>
    <dbReference type="NCBI Taxonomy" id="1245592"/>
    <lineage>
        <taxon>Bacteria</taxon>
        <taxon>Pseudomonadati</taxon>
        <taxon>Bacteroidota</taxon>
        <taxon>Flavobacteriia</taxon>
        <taxon>Flavobacteriales</taxon>
        <taxon>Weeksellaceae</taxon>
        <taxon>Chryseobacterium group</taxon>
        <taxon>Epilithonimonas</taxon>
    </lineage>
</organism>
<proteinExistence type="predicted"/>
<dbReference type="RefSeq" id="WP_228391664.1">
    <property type="nucleotide sequence ID" value="NZ_JAMXLT020000012.1"/>
</dbReference>
<dbReference type="InterPro" id="IPR003593">
    <property type="entry name" value="AAA+_ATPase"/>
</dbReference>
<dbReference type="PRINTS" id="PR01874">
    <property type="entry name" value="DNAREPAIRADA"/>
</dbReference>
<keyword evidence="2" id="KW-0067">ATP-binding</keyword>
<dbReference type="InterPro" id="IPR027417">
    <property type="entry name" value="P-loop_NTPase"/>
</dbReference>
<reference evidence="2 3" key="1">
    <citation type="submission" date="2023-11" db="EMBL/GenBank/DDBJ databases">
        <title>First isolation, identification, and characterization of non-pathogenic Epilithonimonas ginsengisoli isolated from diseased farmed rainbow trout (Oncorhynchus mykiss) in Chile.</title>
        <authorList>
            <person name="Miranda C.D."/>
            <person name="Irgang R."/>
            <person name="Concha C."/>
            <person name="Rojas R."/>
            <person name="Avendano R."/>
        </authorList>
    </citation>
    <scope>NUCLEOTIDE SEQUENCE [LARGE SCALE GENOMIC DNA]</scope>
    <source>
        <strain evidence="2 3">FP99</strain>
    </source>
</reference>
<accession>A0ABU4JGX3</accession>
<gene>
    <name evidence="2" type="ORF">NG800_008125</name>
</gene>
<feature type="domain" description="AAA+ ATPase" evidence="1">
    <location>
        <begin position="314"/>
        <end position="453"/>
    </location>
</feature>
<evidence type="ECO:0000313" key="3">
    <source>
        <dbReference type="Proteomes" id="UP001204439"/>
    </source>
</evidence>
<dbReference type="InterPro" id="IPR003959">
    <property type="entry name" value="ATPase_AAA_core"/>
</dbReference>
<dbReference type="SMART" id="SM00382">
    <property type="entry name" value="AAA"/>
    <property type="match status" value="1"/>
</dbReference>
<dbReference type="Proteomes" id="UP001204439">
    <property type="component" value="Unassembled WGS sequence"/>
</dbReference>
<protein>
    <submittedName>
        <fullName evidence="2">ATP-binding protein</fullName>
    </submittedName>
</protein>
<keyword evidence="2" id="KW-0547">Nucleotide-binding</keyword>
<sequence>MEESFFKSIEIELDSLSQYFKTTEVQTFFIAMVFTFNYKGDTADLNILSDYFGCSPLRMLEFHEELEDLCKKGVFQKEKSKCRLKIAGAGDQYIVEEKITEAVLQGLPLPQIKTKNVSSITELLEQLYNLGTKRDEDIISTMTLLRETEFHIKKNMHLPLIKRISQLELGNEETYLFLYMIWKTISGSETTDIGRALEGIYDMKQARFDEMQKLISEDHILIKNNWIETVPADFFNDTEMKLTAVSLQLLNDCEIKLFIKKKKQNNIIEPSDIILRELIFDLEEMKQLETLKNLLQEENFIETQKRLKEKGLLKGITVLLHGQPGTGKTEAVNQMAKETNRQIMKVDISQTKSKWFGDSEKMIKKIFTDYQNFAKDCEQTPILLFNEADAIISQRKEVISSNVAQIENALQNIILEELENFEGILMATTNLATNMDTAFERRFLFKILFKKPDYKTRSKIWESKIPDLDENECEKLAEKFDFSGGQIDNIIRKIEIQQIISNVPMNLESIESFCDEEMIIPQRCAIGFINSRN</sequence>